<sequence length="521" mass="57145">MDGNHQSTVLKHYEVKSMHEKEPVLSLNGEVGLSSGYITNGYLNKSVDNDGSGSESGYTTPRKRRARRSSMKGTESVIREKVSRPFSKQELDNSSQEAVGKSMHSRPNCTRAYLKSEVHTGVRRTGVQETSPVPEVQQRNSDSKTSVSLVSKRTDEKVSKTKLVSSVNSKEDSWTLFKPPPVFPVDNSSAKIVPKISYASKVKENLNKASAETTQTHGKLSHVPMSAVKTITSASFANISASLDANGSYSVETSFDSPYGDEVAPSASANQAGEDVENAPGDGCSSSFCPSASEPRKSSLFVYPHKPLNMQPLAAQTNQKALTDIFQNQWGLSFINEPNAGPEGVPVSHLTVPFEISEITFHGGNFPFLIQPSLNAVSLPAPQDAQRRTNRPAVAGKPCSIFRPGHQEECKAERRISDASCEDLDAEPPRNSVLNSVQVHTVKEQNRAHEWGWTDLRAAVLYHSKEFEYLLTLHKQGKVKNDVKTGIKPERSNKWATEAVKNLYIRNIRISEHPLLTTSAV</sequence>
<feature type="compositionally biased region" description="Polar residues" evidence="1">
    <location>
        <begin position="49"/>
        <end position="59"/>
    </location>
</feature>
<protein>
    <submittedName>
        <fullName evidence="2">Nuclear fragile X mental retardation-interacting protein 2</fullName>
    </submittedName>
</protein>
<dbReference type="Proteomes" id="UP001205998">
    <property type="component" value="Unassembled WGS sequence"/>
</dbReference>
<dbReference type="Pfam" id="PF15293">
    <property type="entry name" value="NUFIP2"/>
    <property type="match status" value="1"/>
</dbReference>
<feature type="compositionally biased region" description="Basic residues" evidence="1">
    <location>
        <begin position="61"/>
        <end position="70"/>
    </location>
</feature>
<dbReference type="GO" id="GO:0005654">
    <property type="term" value="C:nucleoplasm"/>
    <property type="evidence" value="ECO:0007669"/>
    <property type="project" value="TreeGrafter"/>
</dbReference>
<feature type="compositionally biased region" description="Polar residues" evidence="1">
    <location>
        <begin position="127"/>
        <end position="151"/>
    </location>
</feature>
<evidence type="ECO:0000313" key="3">
    <source>
        <dbReference type="Proteomes" id="UP001205998"/>
    </source>
</evidence>
<proteinExistence type="predicted"/>
<dbReference type="EMBL" id="MU551584">
    <property type="protein sequence ID" value="KAI5624496.1"/>
    <property type="molecule type" value="Genomic_DNA"/>
</dbReference>
<evidence type="ECO:0000256" key="1">
    <source>
        <dbReference type="SAM" id="MobiDB-lite"/>
    </source>
</evidence>
<dbReference type="PANTHER" id="PTHR28333">
    <property type="entry name" value="NUCLEAR FRAGILE X MENTAL RETARDATION-INTERACTING PROTEIN 2"/>
    <property type="match status" value="1"/>
</dbReference>
<gene>
    <name evidence="2" type="ORF">C0J50_16018</name>
</gene>
<dbReference type="PANTHER" id="PTHR28333:SF2">
    <property type="entry name" value="FMR1-INTERACTING PROTEIN NUFIP2"/>
    <property type="match status" value="1"/>
</dbReference>
<name>A0AAD5AXA7_SILAS</name>
<dbReference type="GO" id="GO:0003723">
    <property type="term" value="F:RNA binding"/>
    <property type="evidence" value="ECO:0007669"/>
    <property type="project" value="InterPro"/>
</dbReference>
<feature type="region of interest" description="Disordered" evidence="1">
    <location>
        <begin position="43"/>
        <end position="153"/>
    </location>
</feature>
<comment type="caution">
    <text evidence="2">The sequence shown here is derived from an EMBL/GenBank/DDBJ whole genome shotgun (WGS) entry which is preliminary data.</text>
</comment>
<keyword evidence="3" id="KW-1185">Reference proteome</keyword>
<dbReference type="GO" id="GO:0010494">
    <property type="term" value="C:cytoplasmic stress granule"/>
    <property type="evidence" value="ECO:0007669"/>
    <property type="project" value="TreeGrafter"/>
</dbReference>
<evidence type="ECO:0000313" key="2">
    <source>
        <dbReference type="EMBL" id="KAI5624496.1"/>
    </source>
</evidence>
<dbReference type="AlphaFoldDB" id="A0AAD5AXA7"/>
<feature type="region of interest" description="Disordered" evidence="1">
    <location>
        <begin position="254"/>
        <end position="289"/>
    </location>
</feature>
<organism evidence="2 3">
    <name type="scientific">Silurus asotus</name>
    <name type="common">Amur catfish</name>
    <name type="synonym">Parasilurus asotus</name>
    <dbReference type="NCBI Taxonomy" id="30991"/>
    <lineage>
        <taxon>Eukaryota</taxon>
        <taxon>Metazoa</taxon>
        <taxon>Chordata</taxon>
        <taxon>Craniata</taxon>
        <taxon>Vertebrata</taxon>
        <taxon>Euteleostomi</taxon>
        <taxon>Actinopterygii</taxon>
        <taxon>Neopterygii</taxon>
        <taxon>Teleostei</taxon>
        <taxon>Ostariophysi</taxon>
        <taxon>Siluriformes</taxon>
        <taxon>Siluridae</taxon>
        <taxon>Silurus</taxon>
    </lineage>
</organism>
<dbReference type="InterPro" id="IPR032747">
    <property type="entry name" value="NUFIP2"/>
</dbReference>
<feature type="compositionally biased region" description="Basic and acidic residues" evidence="1">
    <location>
        <begin position="77"/>
        <end position="91"/>
    </location>
</feature>
<accession>A0AAD5AXA7</accession>
<reference evidence="2" key="1">
    <citation type="submission" date="2018-07" db="EMBL/GenBank/DDBJ databases">
        <title>Comparative genomics of catfishes provides insights into carnivory and benthic adaptation.</title>
        <authorList>
            <person name="Zhang Y."/>
            <person name="Wang D."/>
            <person name="Peng Z."/>
            <person name="Zheng S."/>
            <person name="Shao F."/>
            <person name="Tao W."/>
        </authorList>
    </citation>
    <scope>NUCLEOTIDE SEQUENCE</scope>
    <source>
        <strain evidence="2">Chongqing</strain>
    </source>
</reference>